<dbReference type="EMBL" id="VTPC01049530">
    <property type="protein sequence ID" value="KAF2890600.1"/>
    <property type="molecule type" value="Genomic_DNA"/>
</dbReference>
<dbReference type="Proteomes" id="UP000801492">
    <property type="component" value="Unassembled WGS sequence"/>
</dbReference>
<proteinExistence type="predicted"/>
<keyword evidence="2" id="KW-1185">Reference proteome</keyword>
<dbReference type="OrthoDB" id="6748100at2759"/>
<gene>
    <name evidence="1" type="ORF">ILUMI_15573</name>
</gene>
<reference evidence="1" key="1">
    <citation type="submission" date="2019-08" db="EMBL/GenBank/DDBJ databases">
        <title>The genome of the North American firefly Photinus pyralis.</title>
        <authorList>
            <consortium name="Photinus pyralis genome working group"/>
            <person name="Fallon T.R."/>
            <person name="Sander Lower S.E."/>
            <person name="Weng J.-K."/>
        </authorList>
    </citation>
    <scope>NUCLEOTIDE SEQUENCE</scope>
    <source>
        <strain evidence="1">TRF0915ILg1</strain>
        <tissue evidence="1">Whole body</tissue>
    </source>
</reference>
<organism evidence="1 2">
    <name type="scientific">Ignelater luminosus</name>
    <name type="common">Cucubano</name>
    <name type="synonym">Pyrophorus luminosus</name>
    <dbReference type="NCBI Taxonomy" id="2038154"/>
    <lineage>
        <taxon>Eukaryota</taxon>
        <taxon>Metazoa</taxon>
        <taxon>Ecdysozoa</taxon>
        <taxon>Arthropoda</taxon>
        <taxon>Hexapoda</taxon>
        <taxon>Insecta</taxon>
        <taxon>Pterygota</taxon>
        <taxon>Neoptera</taxon>
        <taxon>Endopterygota</taxon>
        <taxon>Coleoptera</taxon>
        <taxon>Polyphaga</taxon>
        <taxon>Elateriformia</taxon>
        <taxon>Elateroidea</taxon>
        <taxon>Elateridae</taxon>
        <taxon>Agrypninae</taxon>
        <taxon>Pyrophorini</taxon>
        <taxon>Ignelater</taxon>
    </lineage>
</organism>
<dbReference type="AlphaFoldDB" id="A0A8K0CNE4"/>
<accession>A0A8K0CNE4</accession>
<evidence type="ECO:0000313" key="2">
    <source>
        <dbReference type="Proteomes" id="UP000801492"/>
    </source>
</evidence>
<comment type="caution">
    <text evidence="1">The sequence shown here is derived from an EMBL/GenBank/DDBJ whole genome shotgun (WGS) entry which is preliminary data.</text>
</comment>
<evidence type="ECO:0000313" key="1">
    <source>
        <dbReference type="EMBL" id="KAF2890600.1"/>
    </source>
</evidence>
<name>A0A8K0CNE4_IGNLU</name>
<protein>
    <submittedName>
        <fullName evidence="1">Uncharacterized protein</fullName>
    </submittedName>
</protein>
<sequence length="161" mass="18737">MMECDSVHATLEKYFIPLINAASDYIAQMRNARPKQPYHIKVVDYTFFKNFESVPFNIHSLRPGEKASKPVVIDIRAVEYCNNGEILFKLHHTDAFQFLPQRQQKCTGHVVPELLYSHPIPIAESKWKCLQELKNVIAKDHHTFYDNLPLQKDNKTIKGKK</sequence>